<dbReference type="NCBIfam" id="NF047719">
    <property type="entry name" value="SCO6745_fam_HTH"/>
    <property type="match status" value="1"/>
</dbReference>
<evidence type="ECO:0008006" key="3">
    <source>
        <dbReference type="Google" id="ProtNLM"/>
    </source>
</evidence>
<protein>
    <recommendedName>
        <fullName evidence="3">SalK</fullName>
    </recommendedName>
</protein>
<evidence type="ECO:0000313" key="2">
    <source>
        <dbReference type="Proteomes" id="UP000236732"/>
    </source>
</evidence>
<accession>A0A1H6EUE6</accession>
<evidence type="ECO:0000313" key="1">
    <source>
        <dbReference type="EMBL" id="SEH01500.1"/>
    </source>
</evidence>
<dbReference type="InterPro" id="IPR054058">
    <property type="entry name" value="HTH_67"/>
</dbReference>
<sequence length="292" mass="31586">MNTSARLARSMWHQLEPVHAVLYFSPQAFEEAARLGYDVESRWPSYFAYRTAPLGRAGARLATAAYYSFSPRMMAGHVPAIWEVAAPEQVLEARMVAVDRTYRQLLGDRVAGPDMAEAAELARRAAESVTVAGRPFAAANLDLAWPQEPHLVLWLAATVLREHRGDGHLAALQAAGLDGCEALVSFAAIGAAPEENFAGRGWSEQEWAEARERLAARGLAGADGLATERGLAVRDQVERMTDELAAEPWRLLGEERAGRLAQLLAPFLGAVFEAGLLPMTSTLGIATVKAPD</sequence>
<reference evidence="1 2" key="1">
    <citation type="submission" date="2016-10" db="EMBL/GenBank/DDBJ databases">
        <authorList>
            <person name="de Groot N.N."/>
        </authorList>
    </citation>
    <scope>NUCLEOTIDE SEQUENCE [LARGE SCALE GENOMIC DNA]</scope>
    <source>
        <strain evidence="1 2">CGMCC 4.7037</strain>
    </source>
</reference>
<dbReference type="EMBL" id="FNVT01000020">
    <property type="protein sequence ID" value="SEH01500.1"/>
    <property type="molecule type" value="Genomic_DNA"/>
</dbReference>
<dbReference type="Proteomes" id="UP000236732">
    <property type="component" value="Unassembled WGS sequence"/>
</dbReference>
<name>A0A1H6EUE6_9ACTN</name>
<dbReference type="AlphaFoldDB" id="A0A1H6EUE6"/>
<dbReference type="RefSeq" id="WP_200824724.1">
    <property type="nucleotide sequence ID" value="NZ_FNVT01000020.1"/>
</dbReference>
<keyword evidence="2" id="KW-1185">Reference proteome</keyword>
<proteinExistence type="predicted"/>
<dbReference type="Pfam" id="PF21863">
    <property type="entry name" value="HTH_67"/>
    <property type="match status" value="1"/>
</dbReference>
<organism evidence="1 2">
    <name type="scientific">Nonomuraea solani</name>
    <dbReference type="NCBI Taxonomy" id="1144553"/>
    <lineage>
        <taxon>Bacteria</taxon>
        <taxon>Bacillati</taxon>
        <taxon>Actinomycetota</taxon>
        <taxon>Actinomycetes</taxon>
        <taxon>Streptosporangiales</taxon>
        <taxon>Streptosporangiaceae</taxon>
        <taxon>Nonomuraea</taxon>
    </lineage>
</organism>
<gene>
    <name evidence="1" type="ORF">SAMN05444920_120204</name>
</gene>